<dbReference type="GO" id="GO:0051205">
    <property type="term" value="P:protein insertion into membrane"/>
    <property type="evidence" value="ECO:0007669"/>
    <property type="project" value="TreeGrafter"/>
</dbReference>
<comment type="similarity">
    <text evidence="9">Belongs to the OXA1/ALB3/YidC family.</text>
</comment>
<evidence type="ECO:0000259" key="14">
    <source>
        <dbReference type="Pfam" id="PF02096"/>
    </source>
</evidence>
<evidence type="ECO:0000256" key="1">
    <source>
        <dbReference type="ARBA" id="ARBA00004651"/>
    </source>
</evidence>
<evidence type="ECO:0000256" key="3">
    <source>
        <dbReference type="ARBA" id="ARBA00022475"/>
    </source>
</evidence>
<dbReference type="AlphaFoldDB" id="A0A939BT20"/>
<proteinExistence type="inferred from homology"/>
<dbReference type="NCBIfam" id="TIGR03592">
    <property type="entry name" value="yidC_oxa1_cterm"/>
    <property type="match status" value="1"/>
</dbReference>
<evidence type="ECO:0000256" key="10">
    <source>
        <dbReference type="SAM" id="Coils"/>
    </source>
</evidence>
<evidence type="ECO:0000256" key="9">
    <source>
        <dbReference type="RuleBase" id="RU003945"/>
    </source>
</evidence>
<feature type="signal peptide" evidence="13">
    <location>
        <begin position="1"/>
        <end position="25"/>
    </location>
</feature>
<dbReference type="GO" id="GO:0032977">
    <property type="term" value="F:membrane insertase activity"/>
    <property type="evidence" value="ECO:0007669"/>
    <property type="project" value="InterPro"/>
</dbReference>
<evidence type="ECO:0000256" key="5">
    <source>
        <dbReference type="ARBA" id="ARBA00022927"/>
    </source>
</evidence>
<dbReference type="PANTHER" id="PTHR12428">
    <property type="entry name" value="OXA1"/>
    <property type="match status" value="1"/>
</dbReference>
<dbReference type="RefSeq" id="WP_239551239.1">
    <property type="nucleotide sequence ID" value="NZ_JAFBDQ010000017.1"/>
</dbReference>
<evidence type="ECO:0000313" key="15">
    <source>
        <dbReference type="EMBL" id="MBM7557766.1"/>
    </source>
</evidence>
<dbReference type="PANTHER" id="PTHR12428:SF65">
    <property type="entry name" value="CYTOCHROME C OXIDASE ASSEMBLY PROTEIN COX18, MITOCHONDRIAL"/>
    <property type="match status" value="1"/>
</dbReference>
<feature type="domain" description="Membrane insertase YidC/Oxa/ALB C-terminal" evidence="14">
    <location>
        <begin position="132"/>
        <end position="306"/>
    </location>
</feature>
<evidence type="ECO:0000256" key="8">
    <source>
        <dbReference type="ARBA" id="ARBA00023186"/>
    </source>
</evidence>
<dbReference type="PROSITE" id="PS51257">
    <property type="entry name" value="PROKAR_LIPOPROTEIN"/>
    <property type="match status" value="1"/>
</dbReference>
<keyword evidence="8" id="KW-0143">Chaperone</keyword>
<dbReference type="CDD" id="cd20070">
    <property type="entry name" value="5TM_YidC_Alb3"/>
    <property type="match status" value="1"/>
</dbReference>
<dbReference type="GO" id="GO:0005886">
    <property type="term" value="C:plasma membrane"/>
    <property type="evidence" value="ECO:0007669"/>
    <property type="project" value="UniProtKB-SubCell"/>
</dbReference>
<keyword evidence="6 12" id="KW-1133">Transmembrane helix</keyword>
<dbReference type="Proteomes" id="UP000774000">
    <property type="component" value="Unassembled WGS sequence"/>
</dbReference>
<feature type="transmembrane region" description="Helical" evidence="12">
    <location>
        <begin position="268"/>
        <end position="292"/>
    </location>
</feature>
<feature type="transmembrane region" description="Helical" evidence="12">
    <location>
        <begin position="194"/>
        <end position="217"/>
    </location>
</feature>
<keyword evidence="16" id="KW-1185">Reference proteome</keyword>
<evidence type="ECO:0000256" key="7">
    <source>
        <dbReference type="ARBA" id="ARBA00023136"/>
    </source>
</evidence>
<evidence type="ECO:0000256" key="4">
    <source>
        <dbReference type="ARBA" id="ARBA00022692"/>
    </source>
</evidence>
<keyword evidence="13" id="KW-0732">Signal</keyword>
<reference evidence="15" key="1">
    <citation type="submission" date="2021-01" db="EMBL/GenBank/DDBJ databases">
        <title>Genomic Encyclopedia of Type Strains, Phase IV (KMG-IV): sequencing the most valuable type-strain genomes for metagenomic binning, comparative biology and taxonomic classification.</title>
        <authorList>
            <person name="Goeker M."/>
        </authorList>
    </citation>
    <scope>NUCLEOTIDE SEQUENCE</scope>
    <source>
        <strain evidence="15">DSM 23230</strain>
    </source>
</reference>
<evidence type="ECO:0000256" key="2">
    <source>
        <dbReference type="ARBA" id="ARBA00022448"/>
    </source>
</evidence>
<gene>
    <name evidence="15" type="ORF">JOC47_002632</name>
</gene>
<evidence type="ECO:0000313" key="16">
    <source>
        <dbReference type="Proteomes" id="UP000774000"/>
    </source>
</evidence>
<comment type="subcellular location">
    <subcellularLocation>
        <location evidence="1">Cell membrane</location>
        <topology evidence="1">Multi-pass membrane protein</topology>
    </subcellularLocation>
    <subcellularLocation>
        <location evidence="9">Membrane</location>
        <topology evidence="9">Multi-pass membrane protein</topology>
    </subcellularLocation>
</comment>
<keyword evidence="4 9" id="KW-0812">Transmembrane</keyword>
<evidence type="ECO:0000256" key="13">
    <source>
        <dbReference type="SAM" id="SignalP"/>
    </source>
</evidence>
<feature type="compositionally biased region" description="Acidic residues" evidence="11">
    <location>
        <begin position="328"/>
        <end position="337"/>
    </location>
</feature>
<evidence type="ECO:0000256" key="12">
    <source>
        <dbReference type="SAM" id="Phobius"/>
    </source>
</evidence>
<keyword evidence="2" id="KW-0813">Transport</keyword>
<protein>
    <submittedName>
        <fullName evidence="15">YidC/Oxa1 family membrane protein insertase</fullName>
    </submittedName>
</protein>
<feature type="chain" id="PRO_5038671057" evidence="13">
    <location>
        <begin position="26"/>
        <end position="349"/>
    </location>
</feature>
<dbReference type="GO" id="GO:0015031">
    <property type="term" value="P:protein transport"/>
    <property type="evidence" value="ECO:0007669"/>
    <property type="project" value="UniProtKB-KW"/>
</dbReference>
<dbReference type="EMBL" id="JAFBDQ010000017">
    <property type="protein sequence ID" value="MBM7557766.1"/>
    <property type="molecule type" value="Genomic_DNA"/>
</dbReference>
<keyword evidence="10" id="KW-0175">Coiled coil</keyword>
<accession>A0A939BT20</accession>
<dbReference type="InterPro" id="IPR001708">
    <property type="entry name" value="YidC/ALB3/OXA1/COX18"/>
</dbReference>
<dbReference type="Pfam" id="PF02096">
    <property type="entry name" value="60KD_IMP"/>
    <property type="match status" value="1"/>
</dbReference>
<evidence type="ECO:0000256" key="6">
    <source>
        <dbReference type="ARBA" id="ARBA00022989"/>
    </source>
</evidence>
<keyword evidence="3" id="KW-1003">Cell membrane</keyword>
<feature type="transmembrane region" description="Helical" evidence="12">
    <location>
        <begin position="132"/>
        <end position="151"/>
    </location>
</feature>
<keyword evidence="7 12" id="KW-0472">Membrane</keyword>
<evidence type="ECO:0000256" key="11">
    <source>
        <dbReference type="SAM" id="MobiDB-lite"/>
    </source>
</evidence>
<organism evidence="15 16">
    <name type="scientific">Halanaerobacter jeridensis</name>
    <dbReference type="NCBI Taxonomy" id="706427"/>
    <lineage>
        <taxon>Bacteria</taxon>
        <taxon>Bacillati</taxon>
        <taxon>Bacillota</taxon>
        <taxon>Clostridia</taxon>
        <taxon>Halanaerobiales</taxon>
        <taxon>Halobacteroidaceae</taxon>
        <taxon>Halanaerobacter</taxon>
    </lineage>
</organism>
<keyword evidence="5" id="KW-0653">Protein transport</keyword>
<dbReference type="InterPro" id="IPR028055">
    <property type="entry name" value="YidC/Oxa/ALB_C"/>
</dbReference>
<dbReference type="InterPro" id="IPR047196">
    <property type="entry name" value="YidC_ALB_C"/>
</dbReference>
<feature type="coiled-coil region" evidence="10">
    <location>
        <begin position="161"/>
        <end position="195"/>
    </location>
</feature>
<feature type="region of interest" description="Disordered" evidence="11">
    <location>
        <begin position="312"/>
        <end position="349"/>
    </location>
</feature>
<sequence>MFRKKLLLVSIVLLALVVTGCSTTAGINVKVQESDDQQTVSVKPQQEEYEEGEKVTLTAFPKEDFKYWSVSDKKESKRIEENPWQIKLDSKDNIKAVYKNGEVAVDLVQDFGFIGNFMQKLLNTLYDFTNSYGLAIILLTAIIRIILFPLISKQTKSMKKMQKIQPMIEELKEKYDDQEKQQEEMMNLYQKYKINPAAGCLPLLVQMPILIALFRALKGWNALQTESFLLIPDLSQPYIPLVILTGLAMFAQSHLQQKFSGGSQGSKAAYFMPLLIVVIGFSFPAGVLLYWLTSNLAMTAQQYIIYQQPDPELEAIDETEDKEKDTASETDETEDSSDSQNSSDEKEES</sequence>
<name>A0A939BT20_9FIRM</name>
<comment type="caution">
    <text evidence="15">The sequence shown here is derived from an EMBL/GenBank/DDBJ whole genome shotgun (WGS) entry which is preliminary data.</text>
</comment>